<name>G9MSA0_HYPVG</name>
<dbReference type="HOGENOM" id="CLU_880175_0_0_1"/>
<proteinExistence type="predicted"/>
<gene>
    <name evidence="1" type="ORF">TRIVIDRAFT_60223</name>
</gene>
<dbReference type="GeneID" id="25796047"/>
<dbReference type="Proteomes" id="UP000007115">
    <property type="component" value="Unassembled WGS sequence"/>
</dbReference>
<protein>
    <submittedName>
        <fullName evidence="1">Uncharacterized protein</fullName>
    </submittedName>
</protein>
<keyword evidence="2" id="KW-1185">Reference proteome</keyword>
<dbReference type="OrthoDB" id="4491390at2759"/>
<dbReference type="VEuPathDB" id="FungiDB:TRIVIDRAFT_60223"/>
<comment type="caution">
    <text evidence="1">The sequence shown here is derived from an EMBL/GenBank/DDBJ whole genome shotgun (WGS) entry which is preliminary data.</text>
</comment>
<accession>G9MSA0</accession>
<organism evidence="1 2">
    <name type="scientific">Hypocrea virens (strain Gv29-8 / FGSC 10586)</name>
    <name type="common">Gliocladium virens</name>
    <name type="synonym">Trichoderma virens</name>
    <dbReference type="NCBI Taxonomy" id="413071"/>
    <lineage>
        <taxon>Eukaryota</taxon>
        <taxon>Fungi</taxon>
        <taxon>Dikarya</taxon>
        <taxon>Ascomycota</taxon>
        <taxon>Pezizomycotina</taxon>
        <taxon>Sordariomycetes</taxon>
        <taxon>Hypocreomycetidae</taxon>
        <taxon>Hypocreales</taxon>
        <taxon>Hypocreaceae</taxon>
        <taxon>Trichoderma</taxon>
    </lineage>
</organism>
<reference evidence="1 2" key="1">
    <citation type="journal article" date="2011" name="Genome Biol.">
        <title>Comparative genome sequence analysis underscores mycoparasitism as the ancestral life style of Trichoderma.</title>
        <authorList>
            <person name="Kubicek C.P."/>
            <person name="Herrera-Estrella A."/>
            <person name="Seidl-Seiboth V."/>
            <person name="Martinez D.A."/>
            <person name="Druzhinina I.S."/>
            <person name="Thon M."/>
            <person name="Zeilinger S."/>
            <person name="Casas-Flores S."/>
            <person name="Horwitz B.A."/>
            <person name="Mukherjee P.K."/>
            <person name="Mukherjee M."/>
            <person name="Kredics L."/>
            <person name="Alcaraz L.D."/>
            <person name="Aerts A."/>
            <person name="Antal Z."/>
            <person name="Atanasova L."/>
            <person name="Cervantes-Badillo M.G."/>
            <person name="Challacombe J."/>
            <person name="Chertkov O."/>
            <person name="McCluskey K."/>
            <person name="Coulpier F."/>
            <person name="Deshpande N."/>
            <person name="von Doehren H."/>
            <person name="Ebbole D.J."/>
            <person name="Esquivel-Naranjo E.U."/>
            <person name="Fekete E."/>
            <person name="Flipphi M."/>
            <person name="Glaser F."/>
            <person name="Gomez-Rodriguez E.Y."/>
            <person name="Gruber S."/>
            <person name="Han C."/>
            <person name="Henrissat B."/>
            <person name="Hermosa R."/>
            <person name="Hernandez-Onate M."/>
            <person name="Karaffa L."/>
            <person name="Kosti I."/>
            <person name="Le Crom S."/>
            <person name="Lindquist E."/>
            <person name="Lucas S."/>
            <person name="Luebeck M."/>
            <person name="Luebeck P.S."/>
            <person name="Margeot A."/>
            <person name="Metz B."/>
            <person name="Misra M."/>
            <person name="Nevalainen H."/>
            <person name="Omann M."/>
            <person name="Packer N."/>
            <person name="Perrone G."/>
            <person name="Uresti-Rivera E.E."/>
            <person name="Salamov A."/>
            <person name="Schmoll M."/>
            <person name="Seiboth B."/>
            <person name="Shapiro H."/>
            <person name="Sukno S."/>
            <person name="Tamayo-Ramos J.A."/>
            <person name="Tisch D."/>
            <person name="Wiest A."/>
            <person name="Wilkinson H.H."/>
            <person name="Zhang M."/>
            <person name="Coutinho P.M."/>
            <person name="Kenerley C.M."/>
            <person name="Monte E."/>
            <person name="Baker S.E."/>
            <person name="Grigoriev I.V."/>
        </authorList>
    </citation>
    <scope>NUCLEOTIDE SEQUENCE [LARGE SCALE GENOMIC DNA]</scope>
    <source>
        <strain evidence="2">Gv29-8 / FGSC 10586</strain>
    </source>
</reference>
<sequence length="316" mass="35650">MLWIRYLRCLLADHQWSSSLAINQNARLFSQASYKSVYQALLNEFKPRNKGIFSGDRMKGTGPKHYSSVATCIRSLLPLSSLRIPTIDHSLLSLLSLYYGSLHGDVGLEKLAYSSYVVALALSGVHLHIDIDADVRTLKIGGDAKYYRISTARERSPKRFTALWTTAPANIIRNAKGILWSSLEEWLSLLKMAASQPLYWSRSSPVRHDNKYHDAECMPKYSNTFHQLCFLSGPIASLLVNHWSFALQLSMVLIELQESLLSYIDPGPEHIISRETLSHGLRNERTLADSNAQLILEAEPYLSCCFEGFANFIPLL</sequence>
<dbReference type="RefSeq" id="XP_013957161.1">
    <property type="nucleotide sequence ID" value="XM_014101686.1"/>
</dbReference>
<dbReference type="EMBL" id="ABDF02000006">
    <property type="protein sequence ID" value="EHK22959.1"/>
    <property type="molecule type" value="Genomic_DNA"/>
</dbReference>
<evidence type="ECO:0000313" key="2">
    <source>
        <dbReference type="Proteomes" id="UP000007115"/>
    </source>
</evidence>
<dbReference type="STRING" id="413071.G9MSA0"/>
<dbReference type="AlphaFoldDB" id="G9MSA0"/>
<evidence type="ECO:0000313" key="1">
    <source>
        <dbReference type="EMBL" id="EHK22959.1"/>
    </source>
</evidence>
<dbReference type="InParanoid" id="G9MSA0"/>
<dbReference type="eggNOG" id="ENOG502T26M">
    <property type="taxonomic scope" value="Eukaryota"/>
</dbReference>